<name>G6EC04_9SPHN</name>
<sequence>MAHGCARRKVRRQVNSFRIREVTPAARAPGRRWLASSVRDQPCPGQPGSRGGRCGSEPRHRRGI</sequence>
<accession>G6EC04</accession>
<protein>
    <submittedName>
        <fullName evidence="2">Uncharacterized protein</fullName>
    </submittedName>
</protein>
<gene>
    <name evidence="2" type="ORF">NSU_1875</name>
</gene>
<dbReference type="PATRIC" id="fig|1088721.3.peg.1854"/>
<reference evidence="2 3" key="1">
    <citation type="journal article" date="2012" name="J. Bacteriol.">
        <title>Genome sequence of benzo(a)pyrene-degrading bacterium Novosphingobium pentaromativorans US6-1.</title>
        <authorList>
            <person name="Luo Y.R."/>
            <person name="Kang S.G."/>
            <person name="Kim S.J."/>
            <person name="Kim M.R."/>
            <person name="Li N."/>
            <person name="Lee J.H."/>
            <person name="Kwon K.K."/>
        </authorList>
    </citation>
    <scope>NUCLEOTIDE SEQUENCE [LARGE SCALE GENOMIC DNA]</scope>
    <source>
        <strain evidence="2 3">US6-1</strain>
    </source>
</reference>
<proteinExistence type="predicted"/>
<dbReference type="EMBL" id="AGFM01000027">
    <property type="protein sequence ID" value="EHJ61103.1"/>
    <property type="molecule type" value="Genomic_DNA"/>
</dbReference>
<evidence type="ECO:0000313" key="2">
    <source>
        <dbReference type="EMBL" id="EHJ61103.1"/>
    </source>
</evidence>
<evidence type="ECO:0000313" key="3">
    <source>
        <dbReference type="Proteomes" id="UP000004030"/>
    </source>
</evidence>
<comment type="caution">
    <text evidence="2">The sequence shown here is derived from an EMBL/GenBank/DDBJ whole genome shotgun (WGS) entry which is preliminary data.</text>
</comment>
<keyword evidence="3" id="KW-1185">Reference proteome</keyword>
<dbReference type="Proteomes" id="UP000004030">
    <property type="component" value="Unassembled WGS sequence"/>
</dbReference>
<evidence type="ECO:0000256" key="1">
    <source>
        <dbReference type="SAM" id="MobiDB-lite"/>
    </source>
</evidence>
<dbReference type="AlphaFoldDB" id="G6EC04"/>
<organism evidence="2 3">
    <name type="scientific">Novosphingobium pentaromativorans US6-1</name>
    <dbReference type="NCBI Taxonomy" id="1088721"/>
    <lineage>
        <taxon>Bacteria</taxon>
        <taxon>Pseudomonadati</taxon>
        <taxon>Pseudomonadota</taxon>
        <taxon>Alphaproteobacteria</taxon>
        <taxon>Sphingomonadales</taxon>
        <taxon>Sphingomonadaceae</taxon>
        <taxon>Novosphingobium</taxon>
    </lineage>
</organism>
<feature type="region of interest" description="Disordered" evidence="1">
    <location>
        <begin position="25"/>
        <end position="64"/>
    </location>
</feature>